<evidence type="ECO:0000313" key="3">
    <source>
        <dbReference type="EMBL" id="ASQ30302.1"/>
    </source>
</evidence>
<dbReference type="KEGG" id="cavi:CAV_0635"/>
<dbReference type="InterPro" id="IPR007863">
    <property type="entry name" value="Peptidase_M16_C"/>
</dbReference>
<dbReference type="PANTHER" id="PTHR11851:SF225">
    <property type="entry name" value="NON-PEPTIDASE HOMOLOG YMXG"/>
    <property type="match status" value="1"/>
</dbReference>
<dbReference type="Proteomes" id="UP000201169">
    <property type="component" value="Chromosome"/>
</dbReference>
<name>A0A222MXJ8_9BACT</name>
<dbReference type="InterPro" id="IPR050361">
    <property type="entry name" value="MPP/UQCRC_Complex"/>
</dbReference>
<keyword evidence="4" id="KW-1185">Reference proteome</keyword>
<evidence type="ECO:0000313" key="4">
    <source>
        <dbReference type="Proteomes" id="UP000201169"/>
    </source>
</evidence>
<dbReference type="Pfam" id="PF00675">
    <property type="entry name" value="Peptidase_M16"/>
    <property type="match status" value="1"/>
</dbReference>
<protein>
    <submittedName>
        <fullName evidence="3">Peptidase, M16 family</fullName>
    </submittedName>
</protein>
<organism evidence="3 4">
    <name type="scientific">Campylobacter avium LMG 24591</name>
    <dbReference type="NCBI Taxonomy" id="522484"/>
    <lineage>
        <taxon>Bacteria</taxon>
        <taxon>Pseudomonadati</taxon>
        <taxon>Campylobacterota</taxon>
        <taxon>Epsilonproteobacteria</taxon>
        <taxon>Campylobacterales</taxon>
        <taxon>Campylobacteraceae</taxon>
        <taxon>Campylobacter</taxon>
    </lineage>
</organism>
<dbReference type="AlphaFoldDB" id="A0A222MXJ8"/>
<dbReference type="EMBL" id="CP022347">
    <property type="protein sequence ID" value="ASQ30302.1"/>
    <property type="molecule type" value="Genomic_DNA"/>
</dbReference>
<feature type="domain" description="Peptidase M16 N-terminal" evidence="1">
    <location>
        <begin position="16"/>
        <end position="143"/>
    </location>
</feature>
<dbReference type="Gene3D" id="3.30.830.10">
    <property type="entry name" value="Metalloenzyme, LuxS/M16 peptidase-like"/>
    <property type="match status" value="2"/>
</dbReference>
<evidence type="ECO:0000259" key="1">
    <source>
        <dbReference type="Pfam" id="PF00675"/>
    </source>
</evidence>
<evidence type="ECO:0000259" key="2">
    <source>
        <dbReference type="Pfam" id="PF05193"/>
    </source>
</evidence>
<dbReference type="PANTHER" id="PTHR11851">
    <property type="entry name" value="METALLOPROTEASE"/>
    <property type="match status" value="1"/>
</dbReference>
<reference evidence="3 4" key="1">
    <citation type="submission" date="2017-07" db="EMBL/GenBank/DDBJ databases">
        <title>Analysis of two Campylobacter avium genomes and identification of a novel hippuricase gene.</title>
        <authorList>
            <person name="Miller W.G."/>
            <person name="Chapman M.H."/>
            <person name="Yee E."/>
            <person name="Revez J."/>
            <person name="Bono J.L."/>
            <person name="Rossi M."/>
        </authorList>
    </citation>
    <scope>NUCLEOTIDE SEQUENCE [LARGE SCALE GENOMIC DNA]</scope>
    <source>
        <strain evidence="3 4">LMG 24591</strain>
    </source>
</reference>
<dbReference type="SUPFAM" id="SSF63411">
    <property type="entry name" value="LuxS/MPP-like metallohydrolase"/>
    <property type="match status" value="2"/>
</dbReference>
<dbReference type="Pfam" id="PF05193">
    <property type="entry name" value="Peptidase_M16_C"/>
    <property type="match status" value="1"/>
</dbReference>
<dbReference type="GO" id="GO:0046872">
    <property type="term" value="F:metal ion binding"/>
    <property type="evidence" value="ECO:0007669"/>
    <property type="project" value="InterPro"/>
</dbReference>
<dbReference type="RefSeq" id="WP_094325068.1">
    <property type="nucleotide sequence ID" value="NZ_CP022347.1"/>
</dbReference>
<gene>
    <name evidence="3" type="ORF">CAV_0635</name>
</gene>
<dbReference type="OrthoDB" id="9811314at2"/>
<sequence length="406" mass="46369">MLDFIKYKGFKLPMIYEEDKSLPIVYVKLLFKNSGRAYDDVAGLSSMFARLLNEGCDDNFFKELELRAINLSASSDFESFELSISCLKENLDFALKALKNLLYKPRFDEKLLNLLKLTALGELSSRNSDYDYLAKRLLDKTVYPYDEFSSSNDGDELSIQKISLKELKDFHKKNLCLENLILSFGGDIKKEQFKDSICVVLDELNTASSTKEKSFAFVNSRDVFESKKQSKQAYIYFATPFELDFTDKGYHLAKIALFVLGAGGFGSRIMEEVRVKRGLAYSAYARLDCHRTYKRVFGYLQTKNENAALAKDLIKEILATFIKDGISEYELTQAKNFLLGSSCLHYESLAKRLDVALSEFYKGLKIGHLKEELKLIEKTNLKDLNSFLKEQEKLSKVVFASVLNAN</sequence>
<dbReference type="InterPro" id="IPR011765">
    <property type="entry name" value="Pept_M16_N"/>
</dbReference>
<feature type="domain" description="Peptidase M16 C-terminal" evidence="2">
    <location>
        <begin position="161"/>
        <end position="336"/>
    </location>
</feature>
<proteinExistence type="predicted"/>
<dbReference type="InterPro" id="IPR011249">
    <property type="entry name" value="Metalloenz_LuxS/M16"/>
</dbReference>
<accession>A0A222MXJ8</accession>